<feature type="transmembrane region" description="Helical" evidence="7">
    <location>
        <begin position="156"/>
        <end position="176"/>
    </location>
</feature>
<protein>
    <recommendedName>
        <fullName evidence="10">Transmembrane protein 229B</fullName>
    </recommendedName>
</protein>
<dbReference type="PANTHER" id="PTHR31746:SF3">
    <property type="entry name" value="TRANSMEMBRANE PROTEIN 229B"/>
    <property type="match status" value="1"/>
</dbReference>
<evidence type="ECO:0000313" key="9">
    <source>
        <dbReference type="Proteomes" id="UP001591681"/>
    </source>
</evidence>
<feature type="transmembrane region" description="Helical" evidence="7">
    <location>
        <begin position="48"/>
        <end position="66"/>
    </location>
</feature>
<organism evidence="8 9">
    <name type="scientific">Coilia grayii</name>
    <name type="common">Gray's grenadier anchovy</name>
    <dbReference type="NCBI Taxonomy" id="363190"/>
    <lineage>
        <taxon>Eukaryota</taxon>
        <taxon>Metazoa</taxon>
        <taxon>Chordata</taxon>
        <taxon>Craniata</taxon>
        <taxon>Vertebrata</taxon>
        <taxon>Euteleostomi</taxon>
        <taxon>Actinopterygii</taxon>
        <taxon>Neopterygii</taxon>
        <taxon>Teleostei</taxon>
        <taxon>Clupei</taxon>
        <taxon>Clupeiformes</taxon>
        <taxon>Clupeoidei</taxon>
        <taxon>Engraulidae</taxon>
        <taxon>Coilinae</taxon>
        <taxon>Coilia</taxon>
    </lineage>
</organism>
<feature type="transmembrane region" description="Helical" evidence="7">
    <location>
        <begin position="113"/>
        <end position="136"/>
    </location>
</feature>
<evidence type="ECO:0000256" key="6">
    <source>
        <dbReference type="SAM" id="MobiDB-lite"/>
    </source>
</evidence>
<dbReference type="Proteomes" id="UP001591681">
    <property type="component" value="Unassembled WGS sequence"/>
</dbReference>
<gene>
    <name evidence="8" type="ORF">ACEWY4_021531</name>
</gene>
<evidence type="ECO:0000256" key="4">
    <source>
        <dbReference type="ARBA" id="ARBA00022989"/>
    </source>
</evidence>
<dbReference type="Pfam" id="PF06541">
    <property type="entry name" value="ABC_trans_CmpB"/>
    <property type="match status" value="1"/>
</dbReference>
<dbReference type="InterPro" id="IPR010540">
    <property type="entry name" value="CmpB_TMEM229"/>
</dbReference>
<accession>A0ABD1J994</accession>
<dbReference type="EMBL" id="JBHFQA010000018">
    <property type="protein sequence ID" value="KAL2083758.1"/>
    <property type="molecule type" value="Genomic_DNA"/>
</dbReference>
<comment type="similarity">
    <text evidence="2">Belongs to the TMEM229 family.</text>
</comment>
<dbReference type="AlphaFoldDB" id="A0ABD1J994"/>
<sequence length="187" mass="21470">METGTRSWKRVGARLTSRDRGDTKSLVAESSVDPQTPQRRPLPALARFYIYTLHGLLCEVAFTAVWNCCLTLDPRLPAHTSLWALPMYGTAAFLLEDLSAWLKCRHWPLWARLVLYTILTYVWEFSWGILLRLLGACPWDYSQFQYNLLGLVTLEYTLPWALAALIAEALIVHYTLRLSLDSRLPLN</sequence>
<comment type="caution">
    <text evidence="8">The sequence shown here is derived from an EMBL/GenBank/DDBJ whole genome shotgun (WGS) entry which is preliminary data.</text>
</comment>
<keyword evidence="9" id="KW-1185">Reference proteome</keyword>
<evidence type="ECO:0000256" key="7">
    <source>
        <dbReference type="SAM" id="Phobius"/>
    </source>
</evidence>
<name>A0ABD1J994_9TELE</name>
<evidence type="ECO:0000256" key="2">
    <source>
        <dbReference type="ARBA" id="ARBA00006371"/>
    </source>
</evidence>
<keyword evidence="3 7" id="KW-0812">Transmembrane</keyword>
<dbReference type="GO" id="GO:0016020">
    <property type="term" value="C:membrane"/>
    <property type="evidence" value="ECO:0007669"/>
    <property type="project" value="UniProtKB-SubCell"/>
</dbReference>
<feature type="region of interest" description="Disordered" evidence="6">
    <location>
        <begin position="1"/>
        <end position="38"/>
    </location>
</feature>
<keyword evidence="4 7" id="KW-1133">Transmembrane helix</keyword>
<evidence type="ECO:0000256" key="5">
    <source>
        <dbReference type="ARBA" id="ARBA00023136"/>
    </source>
</evidence>
<evidence type="ECO:0000313" key="8">
    <source>
        <dbReference type="EMBL" id="KAL2083758.1"/>
    </source>
</evidence>
<comment type="subcellular location">
    <subcellularLocation>
        <location evidence="1">Membrane</location>
        <topology evidence="1">Multi-pass membrane protein</topology>
    </subcellularLocation>
</comment>
<feature type="transmembrane region" description="Helical" evidence="7">
    <location>
        <begin position="81"/>
        <end position="101"/>
    </location>
</feature>
<proteinExistence type="inferred from homology"/>
<evidence type="ECO:0000256" key="3">
    <source>
        <dbReference type="ARBA" id="ARBA00022692"/>
    </source>
</evidence>
<keyword evidence="5 7" id="KW-0472">Membrane</keyword>
<evidence type="ECO:0008006" key="10">
    <source>
        <dbReference type="Google" id="ProtNLM"/>
    </source>
</evidence>
<evidence type="ECO:0000256" key="1">
    <source>
        <dbReference type="ARBA" id="ARBA00004141"/>
    </source>
</evidence>
<dbReference type="PANTHER" id="PTHR31746">
    <property type="entry name" value="TRANSMEMBRANE PROTEIN 229 FAMILY MEMBER"/>
    <property type="match status" value="1"/>
</dbReference>
<reference evidence="8 9" key="1">
    <citation type="submission" date="2024-09" db="EMBL/GenBank/DDBJ databases">
        <title>A chromosome-level genome assembly of Gray's grenadier anchovy, Coilia grayii.</title>
        <authorList>
            <person name="Fu Z."/>
        </authorList>
    </citation>
    <scope>NUCLEOTIDE SEQUENCE [LARGE SCALE GENOMIC DNA]</scope>
    <source>
        <strain evidence="8">G4</strain>
        <tissue evidence="8">Muscle</tissue>
    </source>
</reference>